<dbReference type="InterPro" id="IPR013099">
    <property type="entry name" value="K_chnl_dom"/>
</dbReference>
<proteinExistence type="predicted"/>
<evidence type="ECO:0000256" key="10">
    <source>
        <dbReference type="SAM" id="Phobius"/>
    </source>
</evidence>
<dbReference type="CDD" id="cd00051">
    <property type="entry name" value="EFh"/>
    <property type="match status" value="1"/>
</dbReference>
<dbReference type="Pfam" id="PF07885">
    <property type="entry name" value="Ion_trans_2"/>
    <property type="match status" value="2"/>
</dbReference>
<keyword evidence="5 10" id="KW-1133">Transmembrane helix</keyword>
<dbReference type="InterPro" id="IPR011992">
    <property type="entry name" value="EF-hand-dom_pair"/>
</dbReference>
<comment type="subcellular location">
    <subcellularLocation>
        <location evidence="1">Membrane</location>
        <topology evidence="1">Multi-pass membrane protein</topology>
    </subcellularLocation>
</comment>
<dbReference type="EMBL" id="HBIZ01055970">
    <property type="protein sequence ID" value="CAE0782920.1"/>
    <property type="molecule type" value="Transcribed_RNA"/>
</dbReference>
<evidence type="ECO:0000256" key="5">
    <source>
        <dbReference type="ARBA" id="ARBA00022989"/>
    </source>
</evidence>
<feature type="compositionally biased region" description="Polar residues" evidence="9">
    <location>
        <begin position="395"/>
        <end position="423"/>
    </location>
</feature>
<dbReference type="GO" id="GO:0015271">
    <property type="term" value="F:outward rectifier potassium channel activity"/>
    <property type="evidence" value="ECO:0007669"/>
    <property type="project" value="TreeGrafter"/>
</dbReference>
<dbReference type="PROSITE" id="PS00018">
    <property type="entry name" value="EF_HAND_1"/>
    <property type="match status" value="1"/>
</dbReference>
<dbReference type="GO" id="GO:0005509">
    <property type="term" value="F:calcium ion binding"/>
    <property type="evidence" value="ECO:0007669"/>
    <property type="project" value="InterPro"/>
</dbReference>
<dbReference type="GO" id="GO:0030322">
    <property type="term" value="P:stabilization of membrane potential"/>
    <property type="evidence" value="ECO:0007669"/>
    <property type="project" value="TreeGrafter"/>
</dbReference>
<keyword evidence="2" id="KW-0813">Transport</keyword>
<feature type="transmembrane region" description="Helical" evidence="10">
    <location>
        <begin position="152"/>
        <end position="178"/>
    </location>
</feature>
<feature type="region of interest" description="Disordered" evidence="9">
    <location>
        <begin position="322"/>
        <end position="423"/>
    </location>
</feature>
<evidence type="ECO:0000256" key="2">
    <source>
        <dbReference type="ARBA" id="ARBA00022448"/>
    </source>
</evidence>
<feature type="transmembrane region" description="Helical" evidence="10">
    <location>
        <begin position="92"/>
        <end position="116"/>
    </location>
</feature>
<dbReference type="PANTHER" id="PTHR11003:SF291">
    <property type="entry name" value="IP11374P"/>
    <property type="match status" value="1"/>
</dbReference>
<dbReference type="AlphaFoldDB" id="A0A7S4C0C4"/>
<organism evidence="12">
    <name type="scientific">Chrysotila carterae</name>
    <name type="common">Marine alga</name>
    <name type="synonym">Syracosphaera carterae</name>
    <dbReference type="NCBI Taxonomy" id="13221"/>
    <lineage>
        <taxon>Eukaryota</taxon>
        <taxon>Haptista</taxon>
        <taxon>Haptophyta</taxon>
        <taxon>Prymnesiophyceae</taxon>
        <taxon>Isochrysidales</taxon>
        <taxon>Isochrysidaceae</taxon>
        <taxon>Chrysotila</taxon>
    </lineage>
</organism>
<reference evidence="12" key="1">
    <citation type="submission" date="2021-01" db="EMBL/GenBank/DDBJ databases">
        <authorList>
            <person name="Corre E."/>
            <person name="Pelletier E."/>
            <person name="Niang G."/>
            <person name="Scheremetjew M."/>
            <person name="Finn R."/>
            <person name="Kale V."/>
            <person name="Holt S."/>
            <person name="Cochrane G."/>
            <person name="Meng A."/>
            <person name="Brown T."/>
            <person name="Cohen L."/>
        </authorList>
    </citation>
    <scope>NUCLEOTIDE SEQUENCE</scope>
    <source>
        <strain evidence="12">CCMP645</strain>
    </source>
</reference>
<keyword evidence="3 10" id="KW-0812">Transmembrane</keyword>
<evidence type="ECO:0000256" key="4">
    <source>
        <dbReference type="ARBA" id="ARBA00022837"/>
    </source>
</evidence>
<dbReference type="GO" id="GO:0005886">
    <property type="term" value="C:plasma membrane"/>
    <property type="evidence" value="ECO:0007669"/>
    <property type="project" value="TreeGrafter"/>
</dbReference>
<dbReference type="Gene3D" id="1.10.287.70">
    <property type="match status" value="2"/>
</dbReference>
<evidence type="ECO:0000256" key="3">
    <source>
        <dbReference type="ARBA" id="ARBA00022692"/>
    </source>
</evidence>
<keyword evidence="6" id="KW-0406">Ion transport</keyword>
<feature type="region of interest" description="Disordered" evidence="9">
    <location>
        <begin position="470"/>
        <end position="520"/>
    </location>
</feature>
<dbReference type="InterPro" id="IPR003280">
    <property type="entry name" value="2pore_dom_K_chnl"/>
</dbReference>
<dbReference type="PROSITE" id="PS50222">
    <property type="entry name" value="EF_HAND_2"/>
    <property type="match status" value="1"/>
</dbReference>
<feature type="domain" description="EF-hand" evidence="11">
    <location>
        <begin position="290"/>
        <end position="325"/>
    </location>
</feature>
<keyword evidence="8" id="KW-0407">Ion channel</keyword>
<dbReference type="InterPro" id="IPR018247">
    <property type="entry name" value="EF_Hand_1_Ca_BS"/>
</dbReference>
<dbReference type="PRINTS" id="PR01333">
    <property type="entry name" value="2POREKCHANEL"/>
</dbReference>
<feature type="compositionally biased region" description="Polar residues" evidence="9">
    <location>
        <begin position="503"/>
        <end position="520"/>
    </location>
</feature>
<keyword evidence="7 10" id="KW-0472">Membrane</keyword>
<evidence type="ECO:0000313" key="12">
    <source>
        <dbReference type="EMBL" id="CAE0782920.1"/>
    </source>
</evidence>
<keyword evidence="4" id="KW-0106">Calcium</keyword>
<dbReference type="GO" id="GO:0005737">
    <property type="term" value="C:cytoplasm"/>
    <property type="evidence" value="ECO:0007669"/>
    <property type="project" value="UniProtKB-ARBA"/>
</dbReference>
<protein>
    <recommendedName>
        <fullName evidence="11">EF-hand domain-containing protein</fullName>
    </recommendedName>
</protein>
<feature type="transmembrane region" description="Helical" evidence="10">
    <location>
        <begin position="12"/>
        <end position="35"/>
    </location>
</feature>
<accession>A0A7S4C0C4</accession>
<feature type="transmembrane region" description="Helical" evidence="10">
    <location>
        <begin position="215"/>
        <end position="232"/>
    </location>
</feature>
<evidence type="ECO:0000256" key="9">
    <source>
        <dbReference type="SAM" id="MobiDB-lite"/>
    </source>
</evidence>
<feature type="transmembrane region" description="Helical" evidence="10">
    <location>
        <begin position="190"/>
        <end position="208"/>
    </location>
</feature>
<dbReference type="InterPro" id="IPR002048">
    <property type="entry name" value="EF_hand_dom"/>
</dbReference>
<evidence type="ECO:0000256" key="1">
    <source>
        <dbReference type="ARBA" id="ARBA00004141"/>
    </source>
</evidence>
<name>A0A7S4C0C4_CHRCT</name>
<evidence type="ECO:0000256" key="6">
    <source>
        <dbReference type="ARBA" id="ARBA00023065"/>
    </source>
</evidence>
<sequence length="520" mass="57357">MTWNLMPQWKIFLGFAFKVAVSLGYLVIGVVFYALVEEKECEGTNCTCASGTVCMEPWTIIDSLYFCMVSMSTVGYGDLTPSSTASRAFTSVYAFFGIAIVFYQLSTMIASVFSSLETAISEFYKKHCCCRPKRIDIDNDGEADVEKPARAIVFYSLNIFPHLVGGLLFILLASAAIFMSFEDEWSLGDAVYHCWITALTVGYGDVYIATQGGRLWACFQILLSTTYIAYLVSKLQSLHGTREQQLKKYDLLQKQLDEQLITSLDKDGNGLNKEEFVLGMLKALEIISDEDTRDFEKQFDKLDVDGSGKLNKQDLEKMVQMKRNRQMRSPCPERPSITRPWNLSSEEAPPLSRQSSPVSKPHDTDAGAQAQLPGPHAHAQPQPRDTPHNVPLTPLLQTLPANKSSAQRSVTANAVQPSVTSRPYTAGCTNPAACANAADTYPVATHQPGGYAGNYLPEAGACSRNVGTYSPTALNSRSQHQRGRESREAQHRRMLAPLAPLEGQQNNQASPSNPRITMSI</sequence>
<dbReference type="GO" id="GO:0022841">
    <property type="term" value="F:potassium ion leak channel activity"/>
    <property type="evidence" value="ECO:0007669"/>
    <property type="project" value="TreeGrafter"/>
</dbReference>
<evidence type="ECO:0000256" key="7">
    <source>
        <dbReference type="ARBA" id="ARBA00023136"/>
    </source>
</evidence>
<gene>
    <name evidence="12" type="ORF">PCAR00345_LOCUS35623</name>
</gene>
<evidence type="ECO:0000259" key="11">
    <source>
        <dbReference type="PROSITE" id="PS50222"/>
    </source>
</evidence>
<dbReference type="SUPFAM" id="SSF47473">
    <property type="entry name" value="EF-hand"/>
    <property type="match status" value="1"/>
</dbReference>
<feature type="compositionally biased region" description="Basic and acidic residues" evidence="9">
    <location>
        <begin position="482"/>
        <end position="491"/>
    </location>
</feature>
<dbReference type="SUPFAM" id="SSF81324">
    <property type="entry name" value="Voltage-gated potassium channels"/>
    <property type="match status" value="2"/>
</dbReference>
<dbReference type="PANTHER" id="PTHR11003">
    <property type="entry name" value="POTASSIUM CHANNEL, SUBFAMILY K"/>
    <property type="match status" value="1"/>
</dbReference>
<evidence type="ECO:0000256" key="8">
    <source>
        <dbReference type="ARBA" id="ARBA00023303"/>
    </source>
</evidence>
<dbReference type="Gene3D" id="1.10.238.10">
    <property type="entry name" value="EF-hand"/>
    <property type="match status" value="1"/>
</dbReference>